<organism evidence="11 12">
    <name type="scientific">Elysia crispata</name>
    <name type="common">lettuce slug</name>
    <dbReference type="NCBI Taxonomy" id="231223"/>
    <lineage>
        <taxon>Eukaryota</taxon>
        <taxon>Metazoa</taxon>
        <taxon>Spiralia</taxon>
        <taxon>Lophotrochozoa</taxon>
        <taxon>Mollusca</taxon>
        <taxon>Gastropoda</taxon>
        <taxon>Heterobranchia</taxon>
        <taxon>Euthyneura</taxon>
        <taxon>Panpulmonata</taxon>
        <taxon>Sacoglossa</taxon>
        <taxon>Placobranchoidea</taxon>
        <taxon>Plakobranchidae</taxon>
        <taxon>Elysia</taxon>
    </lineage>
</organism>
<dbReference type="InterPro" id="IPR003607">
    <property type="entry name" value="HD/PDEase_dom"/>
</dbReference>
<evidence type="ECO:0000259" key="10">
    <source>
        <dbReference type="PROSITE" id="PS51845"/>
    </source>
</evidence>
<dbReference type="Proteomes" id="UP001283361">
    <property type="component" value="Unassembled WGS sequence"/>
</dbReference>
<dbReference type="InterPro" id="IPR036971">
    <property type="entry name" value="PDEase_catalytic_dom_sf"/>
</dbReference>
<reference evidence="11" key="1">
    <citation type="journal article" date="2023" name="G3 (Bethesda)">
        <title>A reference genome for the long-term kleptoplast-retaining sea slug Elysia crispata morphotype clarki.</title>
        <authorList>
            <person name="Eastman K.E."/>
            <person name="Pendleton A.L."/>
            <person name="Shaikh M.A."/>
            <person name="Suttiyut T."/>
            <person name="Ogas R."/>
            <person name="Tomko P."/>
            <person name="Gavelis G."/>
            <person name="Widhalm J.R."/>
            <person name="Wisecaver J.H."/>
        </authorList>
    </citation>
    <scope>NUCLEOTIDE SEQUENCE</scope>
    <source>
        <strain evidence="11">ECLA1</strain>
    </source>
</reference>
<dbReference type="FunFam" id="1.10.1300.10:FF:000003">
    <property type="entry name" value="Phosphodiesterase"/>
    <property type="match status" value="1"/>
</dbReference>
<keyword evidence="12" id="KW-1185">Reference proteome</keyword>
<dbReference type="SUPFAM" id="SSF109604">
    <property type="entry name" value="HD-domain/PDEase-like"/>
    <property type="match status" value="1"/>
</dbReference>
<dbReference type="InterPro" id="IPR023174">
    <property type="entry name" value="PDEase_CS"/>
</dbReference>
<dbReference type="GO" id="GO:0046872">
    <property type="term" value="F:metal ion binding"/>
    <property type="evidence" value="ECO:0007669"/>
    <property type="project" value="UniProtKB-KW"/>
</dbReference>
<feature type="binding site" evidence="6">
    <location>
        <position position="874"/>
    </location>
    <ligand>
        <name>AMP</name>
        <dbReference type="ChEBI" id="CHEBI:456215"/>
    </ligand>
</feature>
<dbReference type="FunFam" id="3.30.450.40:FF:000031">
    <property type="entry name" value="Phosphodiesterase"/>
    <property type="match status" value="1"/>
</dbReference>
<feature type="domain" description="PDEase" evidence="10">
    <location>
        <begin position="644"/>
        <end position="970"/>
    </location>
</feature>
<dbReference type="GO" id="GO:0004114">
    <property type="term" value="F:3',5'-cyclic-nucleotide phosphodiesterase activity"/>
    <property type="evidence" value="ECO:0007669"/>
    <property type="project" value="InterPro"/>
</dbReference>
<evidence type="ECO:0000256" key="2">
    <source>
        <dbReference type="ARBA" id="ARBA00022535"/>
    </source>
</evidence>
<proteinExistence type="inferred from homology"/>
<sequence>MADTMTDVEVGRYLRENPDFLASWFVNHADDDTLKTLARKLKADAVSLQNSQSPQPPHCNSSNRVNTAGSDRSRRLSAPDSETVISNLGAGSRANASSTNSLLGSPENKDHSSSSSINSTEDRNTISKYTTFSKVGRNSITSMIFRKYLDGDRTRRASVKKDLEDLRRMSEEELFMELIRDISSELDVTVLCHKILQNVSILTNSDRGSLFLVRGSRDNKFLVSKLFDVTESSTLEQSVHTAANEIVVPFGVGIAGNVAQSGEAININDVYADPRFNQEVDKKTGYRTHSILSMPILNYEGEVVGVAQIINKISGNHEFTKQDEDLFKKYLTFCGIGITNAQLFEMSVNEFKRNQLLLHLARGIFEEQSNLEKLVQKIMLDAQDLLKCEKCCVFLLEDSFERDYSRFTNRFLTRLGSYSRNSNLAVAMQRSLFDNRWSSAGLMVDRRLSASVPDPSNTRATDSKSVLGENSAQEKRPAPKKAEEVMFSKAFELHEGQIKVPSAKEIAESKIAHIARSTVVAGEPLNVEDLNKDARFGKVEATEENGFTTKSVLCMPIHNSDHTIIGVTQLINKVNGQPFDDNDQHIIEAFSIFTGLGIHNCQMYENACQLMAKQSVALEVLSYHATASKEEAERLMGGKGCLADEKDQESCFKKTVEKIPTADDYRLYTYDFDDLTMNDDDTIKATIRMFMDADLINQFKVPYETMCRWVCTVKKNYRPVTYHNWRHAFNVCQTMFTMLYTGELRPKFDAVEVFALMAACLCHDLDHRGTNNAFQVKVASPLAMLYSTSVLEHHHFDHCIMILNSEGNNIFQSFSPEEYRRAIKILEHAILSTDLALYFKKRGDFKALVQEGERDFREEYKKDLLKAMMMTACDVAAITKPWRIQKEIAQLVTAEFFEQGDIEKTQLGEKPIPMMDREKKDELPKMQVDFIDFICKPVYELFSQISSSLCPLNEGCLDNRRHWEELATTHQTKMVTGSNDKNLEGEDRKENKTGTELPKQSRGDIKEGKRDSPLQTAQASVKCDQGKPEIISPPANCSVNTSNHVINKHESTPDLQSNCNVQITPKEHDLSSPTTPAIEKMDAKDKFVKREAKSGSSKKSSKSSKSNFCSIS</sequence>
<evidence type="ECO:0000256" key="7">
    <source>
        <dbReference type="PIRSR" id="PIRSR623088-3"/>
    </source>
</evidence>
<evidence type="ECO:0000256" key="1">
    <source>
        <dbReference type="ARBA" id="ARBA00007648"/>
    </source>
</evidence>
<feature type="binding site" evidence="7">
    <location>
        <position position="727"/>
    </location>
    <ligand>
        <name>Zn(2+)</name>
        <dbReference type="ChEBI" id="CHEBI:29105"/>
        <label>1</label>
    </ligand>
</feature>
<accession>A0AAE1B0M2</accession>
<evidence type="ECO:0000256" key="6">
    <source>
        <dbReference type="PIRSR" id="PIRSR623088-2"/>
    </source>
</evidence>
<feature type="compositionally biased region" description="Polar residues" evidence="9">
    <location>
        <begin position="968"/>
        <end position="980"/>
    </location>
</feature>
<feature type="active site" description="Proton donor" evidence="5">
    <location>
        <position position="723"/>
    </location>
</feature>
<dbReference type="SMART" id="SM00065">
    <property type="entry name" value="GAF"/>
    <property type="match status" value="2"/>
</dbReference>
<dbReference type="InterPro" id="IPR003018">
    <property type="entry name" value="GAF"/>
</dbReference>
<keyword evidence="3 7" id="KW-0479">Metal-binding</keyword>
<comment type="cofactor">
    <cofactor evidence="8">
        <name>a divalent metal cation</name>
        <dbReference type="ChEBI" id="CHEBI:60240"/>
    </cofactor>
    <text evidence="8">Binds 2 divalent metal cations per subunit. Site 1 may preferentially bind zinc ions, while site 2 has a preference for magnesium and/or manganese ions.</text>
</comment>
<feature type="compositionally biased region" description="Polar residues" evidence="9">
    <location>
        <begin position="47"/>
        <end position="70"/>
    </location>
</feature>
<feature type="compositionally biased region" description="Basic and acidic residues" evidence="9">
    <location>
        <begin position="472"/>
        <end position="481"/>
    </location>
</feature>
<dbReference type="PANTHER" id="PTHR11347">
    <property type="entry name" value="CYCLIC NUCLEOTIDE PHOSPHODIESTERASE"/>
    <property type="match status" value="1"/>
</dbReference>
<evidence type="ECO:0000256" key="5">
    <source>
        <dbReference type="PIRSR" id="PIRSR623088-1"/>
    </source>
</evidence>
<dbReference type="EMBL" id="JAWDGP010000750">
    <property type="protein sequence ID" value="KAK3797604.1"/>
    <property type="molecule type" value="Genomic_DNA"/>
</dbReference>
<feature type="binding site" evidence="7">
    <location>
        <position position="763"/>
    </location>
    <ligand>
        <name>Zn(2+)</name>
        <dbReference type="ChEBI" id="CHEBI:29105"/>
        <label>1</label>
    </ligand>
</feature>
<name>A0AAE1B0M2_9GAST</name>
<feature type="binding site" evidence="7">
    <location>
        <position position="764"/>
    </location>
    <ligand>
        <name>Zn(2+)</name>
        <dbReference type="ChEBI" id="CHEBI:29105"/>
        <label>1</label>
    </ligand>
</feature>
<dbReference type="Pfam" id="PF00233">
    <property type="entry name" value="PDEase_I"/>
    <property type="match status" value="1"/>
</dbReference>
<gene>
    <name evidence="11" type="ORF">RRG08_054630</name>
</gene>
<evidence type="ECO:0000313" key="11">
    <source>
        <dbReference type="EMBL" id="KAK3797604.1"/>
    </source>
</evidence>
<feature type="binding site" evidence="7">
    <location>
        <position position="874"/>
    </location>
    <ligand>
        <name>Zn(2+)</name>
        <dbReference type="ChEBI" id="CHEBI:29105"/>
        <label>1</label>
    </ligand>
</feature>
<dbReference type="PRINTS" id="PR00387">
    <property type="entry name" value="PDIESTERASE1"/>
</dbReference>
<evidence type="ECO:0000256" key="3">
    <source>
        <dbReference type="ARBA" id="ARBA00022723"/>
    </source>
</evidence>
<evidence type="ECO:0000256" key="8">
    <source>
        <dbReference type="RuleBase" id="RU363067"/>
    </source>
</evidence>
<dbReference type="Gene3D" id="3.30.450.40">
    <property type="match status" value="3"/>
</dbReference>
<feature type="region of interest" description="Disordered" evidence="9">
    <location>
        <begin position="968"/>
        <end position="1037"/>
    </location>
</feature>
<feature type="binding site" evidence="6">
    <location>
        <begin position="723"/>
        <end position="727"/>
    </location>
    <ligand>
        <name>AMP</name>
        <dbReference type="ChEBI" id="CHEBI:456215"/>
    </ligand>
</feature>
<dbReference type="Pfam" id="PF01590">
    <property type="entry name" value="GAF"/>
    <property type="match status" value="2"/>
</dbReference>
<feature type="region of interest" description="Disordered" evidence="9">
    <location>
        <begin position="450"/>
        <end position="481"/>
    </location>
</feature>
<keyword evidence="4 8" id="KW-0378">Hydrolase</keyword>
<feature type="compositionally biased region" description="Polar residues" evidence="9">
    <location>
        <begin position="94"/>
        <end position="103"/>
    </location>
</feature>
<feature type="compositionally biased region" description="Basic and acidic residues" evidence="9">
    <location>
        <begin position="1079"/>
        <end position="1093"/>
    </location>
</feature>
<dbReference type="EC" id="3.1.4.-" evidence="8"/>
<evidence type="ECO:0000313" key="12">
    <source>
        <dbReference type="Proteomes" id="UP001283361"/>
    </source>
</evidence>
<feature type="compositionally biased region" description="Low complexity" evidence="9">
    <location>
        <begin position="1094"/>
        <end position="1106"/>
    </location>
</feature>
<feature type="compositionally biased region" description="Basic and acidic residues" evidence="9">
    <location>
        <begin position="981"/>
        <end position="1012"/>
    </location>
</feature>
<protein>
    <recommendedName>
        <fullName evidence="8">Phosphodiesterase</fullName>
        <ecNumber evidence="8">3.1.4.-</ecNumber>
    </recommendedName>
</protein>
<feature type="compositionally biased region" description="Polar residues" evidence="9">
    <location>
        <begin position="454"/>
        <end position="471"/>
    </location>
</feature>
<dbReference type="CDD" id="cd00077">
    <property type="entry name" value="HDc"/>
    <property type="match status" value="1"/>
</dbReference>
<dbReference type="InterPro" id="IPR002073">
    <property type="entry name" value="PDEase_catalytic_dom"/>
</dbReference>
<dbReference type="GO" id="GO:0046068">
    <property type="term" value="P:cGMP metabolic process"/>
    <property type="evidence" value="ECO:0007669"/>
    <property type="project" value="UniProtKB-ARBA"/>
</dbReference>
<keyword evidence="2" id="KW-0140">cGMP</keyword>
<feature type="binding site" evidence="6">
    <location>
        <position position="927"/>
    </location>
    <ligand>
        <name>AMP</name>
        <dbReference type="ChEBI" id="CHEBI:456215"/>
    </ligand>
</feature>
<comment type="caution">
    <text evidence="11">The sequence shown here is derived from an EMBL/GenBank/DDBJ whole genome shotgun (WGS) entry which is preliminary data.</text>
</comment>
<comment type="similarity">
    <text evidence="1 8">Belongs to the cyclic nucleotide phosphodiesterase family.</text>
</comment>
<dbReference type="SUPFAM" id="SSF55781">
    <property type="entry name" value="GAF domain-like"/>
    <property type="match status" value="2"/>
</dbReference>
<dbReference type="InterPro" id="IPR023088">
    <property type="entry name" value="PDEase"/>
</dbReference>
<dbReference type="PROSITE" id="PS51845">
    <property type="entry name" value="PDEASE_I_2"/>
    <property type="match status" value="1"/>
</dbReference>
<dbReference type="Gene3D" id="1.10.1300.10">
    <property type="entry name" value="3'5'-cyclic nucleotide phosphodiesterase, catalytic domain"/>
    <property type="match status" value="1"/>
</dbReference>
<dbReference type="PROSITE" id="PS00126">
    <property type="entry name" value="PDEASE_I_1"/>
    <property type="match status" value="1"/>
</dbReference>
<dbReference type="GO" id="GO:0007165">
    <property type="term" value="P:signal transduction"/>
    <property type="evidence" value="ECO:0007669"/>
    <property type="project" value="InterPro"/>
</dbReference>
<evidence type="ECO:0000256" key="9">
    <source>
        <dbReference type="SAM" id="MobiDB-lite"/>
    </source>
</evidence>
<dbReference type="AlphaFoldDB" id="A0AAE1B0M2"/>
<dbReference type="InterPro" id="IPR029016">
    <property type="entry name" value="GAF-like_dom_sf"/>
</dbReference>
<feature type="binding site" evidence="7">
    <location>
        <position position="764"/>
    </location>
    <ligand>
        <name>Zn(2+)</name>
        <dbReference type="ChEBI" id="CHEBI:29105"/>
        <label>2</label>
    </ligand>
</feature>
<dbReference type="SMART" id="SM00471">
    <property type="entry name" value="HDc"/>
    <property type="match status" value="1"/>
</dbReference>
<feature type="region of interest" description="Disordered" evidence="9">
    <location>
        <begin position="1062"/>
        <end position="1112"/>
    </location>
</feature>
<feature type="binding site" evidence="6">
    <location>
        <position position="764"/>
    </location>
    <ligand>
        <name>AMP</name>
        <dbReference type="ChEBI" id="CHEBI:456215"/>
    </ligand>
</feature>
<evidence type="ECO:0000256" key="4">
    <source>
        <dbReference type="ARBA" id="ARBA00022801"/>
    </source>
</evidence>
<feature type="region of interest" description="Disordered" evidence="9">
    <location>
        <begin position="46"/>
        <end position="122"/>
    </location>
</feature>